<evidence type="ECO:0008006" key="5">
    <source>
        <dbReference type="Google" id="ProtNLM"/>
    </source>
</evidence>
<proteinExistence type="predicted"/>
<dbReference type="InterPro" id="IPR023346">
    <property type="entry name" value="Lysozyme-like_dom_sf"/>
</dbReference>
<feature type="signal peptide" evidence="2">
    <location>
        <begin position="1"/>
        <end position="39"/>
    </location>
</feature>
<keyword evidence="1" id="KW-0175">Coiled coil</keyword>
<geneLocation type="plasmid" evidence="3">
    <name>unnamed5</name>
</geneLocation>
<dbReference type="EMBL" id="JAZHOV010000016">
    <property type="protein sequence ID" value="MEF2256377.1"/>
    <property type="molecule type" value="Genomic_DNA"/>
</dbReference>
<evidence type="ECO:0000313" key="3">
    <source>
        <dbReference type="EMBL" id="MEF2256377.1"/>
    </source>
</evidence>
<accession>A0ABU7VC18</accession>
<reference evidence="3 4" key="1">
    <citation type="submission" date="2024-01" db="EMBL/GenBank/DDBJ databases">
        <title>the genome sequence of strain Microbacterium schleiferi NBRC 15075.</title>
        <authorList>
            <person name="Ding Y."/>
            <person name="Zhang G."/>
        </authorList>
    </citation>
    <scope>NUCLEOTIDE SEQUENCE [LARGE SCALE GENOMIC DNA]</scope>
    <source>
        <strain evidence="3 4">NBRC 15075</strain>
        <plasmid evidence="3">unnamed5</plasmid>
    </source>
</reference>
<feature type="coiled-coil region" evidence="1">
    <location>
        <begin position="143"/>
        <end position="190"/>
    </location>
</feature>
<name>A0ABU7VC18_9MICO</name>
<sequence length="313" mass="31145">MRQRSSSTPLVSRPRARALTAAAMGLTLLLGVSSTAAFAQTPALATVPTARSEAPPIPASIQTDASSVESLTSDAKAALAAAATVAADATALNGEVAASGLTVDAPTTVSVSAVEAATADLDGLDLLPIVLLPSLTSAVTDAVADTQAKIDGLRERLAAAVAAEEARRAAEEAAAKAAAEEAARVAAEEAARAAAAAAPAVSGPVASTGDNSPGAAQAAARDIMASQYGWGDGEFSCLVALWNKESGWNYAAYNSSSGAGGIPQALPASKMSSAGGDWASNAVTQVRWGLGYIAGRYGSPCNAWSHSQSTGWY</sequence>
<dbReference type="RefSeq" id="WP_331792431.1">
    <property type="nucleotide sequence ID" value="NZ_BAAAUO010000001.1"/>
</dbReference>
<feature type="chain" id="PRO_5046237568" description="Lytic transglycosylase domain-containing protein" evidence="2">
    <location>
        <begin position="40"/>
        <end position="313"/>
    </location>
</feature>
<comment type="caution">
    <text evidence="3">The sequence shown here is derived from an EMBL/GenBank/DDBJ whole genome shotgun (WGS) entry which is preliminary data.</text>
</comment>
<evidence type="ECO:0000313" key="4">
    <source>
        <dbReference type="Proteomes" id="UP001351900"/>
    </source>
</evidence>
<protein>
    <recommendedName>
        <fullName evidence="5">Lytic transglycosylase domain-containing protein</fullName>
    </recommendedName>
</protein>
<dbReference type="Proteomes" id="UP001351900">
    <property type="component" value="Unassembled WGS sequence"/>
</dbReference>
<dbReference type="SUPFAM" id="SSF53955">
    <property type="entry name" value="Lysozyme-like"/>
    <property type="match status" value="1"/>
</dbReference>
<keyword evidence="2" id="KW-0732">Signal</keyword>
<organism evidence="3 4">
    <name type="scientific">Microbacterium schleiferi</name>
    <dbReference type="NCBI Taxonomy" id="69362"/>
    <lineage>
        <taxon>Bacteria</taxon>
        <taxon>Bacillati</taxon>
        <taxon>Actinomycetota</taxon>
        <taxon>Actinomycetes</taxon>
        <taxon>Micrococcales</taxon>
        <taxon>Microbacteriaceae</taxon>
        <taxon>Microbacterium</taxon>
    </lineage>
</organism>
<keyword evidence="3" id="KW-0614">Plasmid</keyword>
<evidence type="ECO:0000256" key="2">
    <source>
        <dbReference type="SAM" id="SignalP"/>
    </source>
</evidence>
<evidence type="ECO:0000256" key="1">
    <source>
        <dbReference type="SAM" id="Coils"/>
    </source>
</evidence>
<keyword evidence="4" id="KW-1185">Reference proteome</keyword>
<gene>
    <name evidence="3" type="ORF">V2V91_14730</name>
</gene>